<dbReference type="EMBL" id="CP099421">
    <property type="protein sequence ID" value="USW51865.1"/>
    <property type="molecule type" value="Genomic_DNA"/>
</dbReference>
<organism evidence="2 3">
    <name type="scientific">Septoria linicola</name>
    <dbReference type="NCBI Taxonomy" id="215465"/>
    <lineage>
        <taxon>Eukaryota</taxon>
        <taxon>Fungi</taxon>
        <taxon>Dikarya</taxon>
        <taxon>Ascomycota</taxon>
        <taxon>Pezizomycotina</taxon>
        <taxon>Dothideomycetes</taxon>
        <taxon>Dothideomycetidae</taxon>
        <taxon>Mycosphaerellales</taxon>
        <taxon>Mycosphaerellaceae</taxon>
        <taxon>Septoria</taxon>
    </lineage>
</organism>
<evidence type="ECO:0000313" key="3">
    <source>
        <dbReference type="Proteomes" id="UP001056384"/>
    </source>
</evidence>
<protein>
    <submittedName>
        <fullName evidence="2">Uncharacterized protein</fullName>
    </submittedName>
</protein>
<accession>A0A9Q9ASQ9</accession>
<keyword evidence="1" id="KW-0472">Membrane</keyword>
<evidence type="ECO:0000256" key="1">
    <source>
        <dbReference type="SAM" id="Phobius"/>
    </source>
</evidence>
<keyword evidence="1" id="KW-0812">Transmembrane</keyword>
<dbReference type="AlphaFoldDB" id="A0A9Q9ASQ9"/>
<proteinExistence type="predicted"/>
<feature type="transmembrane region" description="Helical" evidence="1">
    <location>
        <begin position="204"/>
        <end position="229"/>
    </location>
</feature>
<sequence length="243" mass="27551">MERSIRNRIYDYVLVSKHKEPIDLSAKANRPEPALLLVSRQIRHEARAIYWFDNCFHFTVCQFNHQLLKSFYSRINRIKAQEETNDPPKFILGPAAANVTASLCNCQTCLSSSPTAPGTNIISWKYWLQSVHQAPHDFPYPAAATHIDLEDGGCRTGQKWTRNLAVGAFEVVRSLSGLEWEQVEAILKPQEDLIRAAGMEAPNVMEVVVCFFFVFFVMPAVVVGAWSLARAIAEWVAKLLWRS</sequence>
<gene>
    <name evidence="2" type="ORF">Slin15195_G051840</name>
</gene>
<name>A0A9Q9ASQ9_9PEZI</name>
<evidence type="ECO:0000313" key="2">
    <source>
        <dbReference type="EMBL" id="USW51865.1"/>
    </source>
</evidence>
<keyword evidence="3" id="KW-1185">Reference proteome</keyword>
<keyword evidence="1" id="KW-1133">Transmembrane helix</keyword>
<reference evidence="2" key="1">
    <citation type="submission" date="2022-06" db="EMBL/GenBank/DDBJ databases">
        <title>Complete genome sequences of two strains of the flax pathogen Septoria linicola.</title>
        <authorList>
            <person name="Lapalu N."/>
            <person name="Simon A."/>
            <person name="Demenou B."/>
            <person name="Paumier D."/>
            <person name="Guillot M.-P."/>
            <person name="Gout L."/>
            <person name="Valade R."/>
        </authorList>
    </citation>
    <scope>NUCLEOTIDE SEQUENCE</scope>
    <source>
        <strain evidence="2">SE15195</strain>
    </source>
</reference>
<dbReference type="Proteomes" id="UP001056384">
    <property type="component" value="Chromosome 4"/>
</dbReference>